<keyword evidence="3" id="KW-1185">Reference proteome</keyword>
<evidence type="ECO:0000313" key="3">
    <source>
        <dbReference type="Proteomes" id="UP000053105"/>
    </source>
</evidence>
<organism evidence="2 3">
    <name type="scientific">Melipona quadrifasciata</name>
    <dbReference type="NCBI Taxonomy" id="166423"/>
    <lineage>
        <taxon>Eukaryota</taxon>
        <taxon>Metazoa</taxon>
        <taxon>Ecdysozoa</taxon>
        <taxon>Arthropoda</taxon>
        <taxon>Hexapoda</taxon>
        <taxon>Insecta</taxon>
        <taxon>Pterygota</taxon>
        <taxon>Neoptera</taxon>
        <taxon>Endopterygota</taxon>
        <taxon>Hymenoptera</taxon>
        <taxon>Apocrita</taxon>
        <taxon>Aculeata</taxon>
        <taxon>Apoidea</taxon>
        <taxon>Anthophila</taxon>
        <taxon>Apidae</taxon>
        <taxon>Melipona</taxon>
    </lineage>
</organism>
<accession>A0A0N0BHP4</accession>
<dbReference type="AlphaFoldDB" id="A0A0N0BHP4"/>
<name>A0A0N0BHP4_9HYME</name>
<proteinExistence type="predicted"/>
<gene>
    <name evidence="2" type="ORF">WN51_11703</name>
</gene>
<feature type="compositionally biased region" description="Basic and acidic residues" evidence="1">
    <location>
        <begin position="15"/>
        <end position="25"/>
    </location>
</feature>
<sequence>MSRGRPQWGATFSIHKVERRDDENSKGTGADPESTDPSHVVPESRRKDLKLKKCHDVRVNTLAVTSAINVHKVDLKLAVCMCARRAVQTA</sequence>
<evidence type="ECO:0000313" key="2">
    <source>
        <dbReference type="EMBL" id="KOX76372.1"/>
    </source>
</evidence>
<reference evidence="2 3" key="1">
    <citation type="submission" date="2015-07" db="EMBL/GenBank/DDBJ databases">
        <title>The genome of Melipona quadrifasciata.</title>
        <authorList>
            <person name="Pan H."/>
            <person name="Kapheim K."/>
        </authorList>
    </citation>
    <scope>NUCLEOTIDE SEQUENCE [LARGE SCALE GENOMIC DNA]</scope>
    <source>
        <strain evidence="2">0111107301</strain>
        <tissue evidence="2">Whole body</tissue>
    </source>
</reference>
<dbReference type="Proteomes" id="UP000053105">
    <property type="component" value="Unassembled WGS sequence"/>
</dbReference>
<dbReference type="EMBL" id="KQ435750">
    <property type="protein sequence ID" value="KOX76372.1"/>
    <property type="molecule type" value="Genomic_DNA"/>
</dbReference>
<feature type="region of interest" description="Disordered" evidence="1">
    <location>
        <begin position="1"/>
        <end position="47"/>
    </location>
</feature>
<evidence type="ECO:0000256" key="1">
    <source>
        <dbReference type="SAM" id="MobiDB-lite"/>
    </source>
</evidence>
<protein>
    <submittedName>
        <fullName evidence="2">Uncharacterized protein</fullName>
    </submittedName>
</protein>